<evidence type="ECO:0008006" key="4">
    <source>
        <dbReference type="Google" id="ProtNLM"/>
    </source>
</evidence>
<name>A0A5B0DV59_9HYPH</name>
<evidence type="ECO:0000313" key="2">
    <source>
        <dbReference type="EMBL" id="KAA0969681.1"/>
    </source>
</evidence>
<evidence type="ECO:0000256" key="1">
    <source>
        <dbReference type="SAM" id="MobiDB-lite"/>
    </source>
</evidence>
<dbReference type="RefSeq" id="WP_149300966.1">
    <property type="nucleotide sequence ID" value="NZ_VTWH01000003.1"/>
</dbReference>
<feature type="region of interest" description="Disordered" evidence="1">
    <location>
        <begin position="75"/>
        <end position="153"/>
    </location>
</feature>
<proteinExistence type="predicted"/>
<dbReference type="OrthoDB" id="8480612at2"/>
<dbReference type="AlphaFoldDB" id="A0A5B0DV59"/>
<dbReference type="EMBL" id="VTWH01000003">
    <property type="protein sequence ID" value="KAA0969681.1"/>
    <property type="molecule type" value="Genomic_DNA"/>
</dbReference>
<feature type="compositionally biased region" description="Low complexity" evidence="1">
    <location>
        <begin position="34"/>
        <end position="52"/>
    </location>
</feature>
<dbReference type="Proteomes" id="UP000324738">
    <property type="component" value="Unassembled WGS sequence"/>
</dbReference>
<reference evidence="2 3" key="1">
    <citation type="submission" date="2019-08" db="EMBL/GenBank/DDBJ databases">
        <title>Aureimonas fodiniaquatilis sp. nov., isolated from a coal mine wastewater.</title>
        <authorList>
            <person name="Kim W."/>
        </authorList>
    </citation>
    <scope>NUCLEOTIDE SEQUENCE [LARGE SCALE GENOMIC DNA]</scope>
    <source>
        <strain evidence="2 3">CAU 1482</strain>
    </source>
</reference>
<gene>
    <name evidence="2" type="ORF">FPY71_14270</name>
</gene>
<sequence>MANRPRRSKAGDKVAPATIDLAAEEQKLPDSEPDANLPAPADPNAAPVAADLQVGASDAAPLANKPVPDAALANKPVADAALADKPKPAAPKPAPAPQKPAAPVEQTAQAAKPMSASETPATGSPARGPVEAREESATEKFAAEEGFTRPLSASDLAEFEDDETVLAAAEPDPAPEVAPYRDPEIVPAPATTGSLIGAGVIGSVLSLLAGGALLYSGILPGVPSAQPTASQFASAGEVQRLSGDLATLNSRVEQMQSAQAAGGAGSSSVSATDFAALSDRVAAGERRMQSGTAESGDLAAALATAGTDLQAVRETVETTREAAATATDTANSANAAATAARDSADRALADVTAFEQRLTGMEAANRQAAAALAAAALKAAIDRGGPFMSELEAYAAAGPDNPGVDALRDSAAGGVKSLAALQAEWPTLERQLLLVVRPADANANVGDQLLSGLRSLVTVRPEGESAATAPGPEGAIGRMDNALESGNLTEFLAEQEALPQAAKDASASFAAQVAARQSANALIDDVLGGVIAASGQQN</sequence>
<feature type="compositionally biased region" description="Basic and acidic residues" evidence="1">
    <location>
        <begin position="130"/>
        <end position="147"/>
    </location>
</feature>
<organism evidence="2 3">
    <name type="scientific">Aureimonas fodinaquatilis</name>
    <dbReference type="NCBI Taxonomy" id="2565783"/>
    <lineage>
        <taxon>Bacteria</taxon>
        <taxon>Pseudomonadati</taxon>
        <taxon>Pseudomonadota</taxon>
        <taxon>Alphaproteobacteria</taxon>
        <taxon>Hyphomicrobiales</taxon>
        <taxon>Aurantimonadaceae</taxon>
        <taxon>Aureimonas</taxon>
    </lineage>
</organism>
<accession>A0A5B0DV59</accession>
<keyword evidence="3" id="KW-1185">Reference proteome</keyword>
<feature type="compositionally biased region" description="Pro residues" evidence="1">
    <location>
        <begin position="88"/>
        <end position="100"/>
    </location>
</feature>
<evidence type="ECO:0000313" key="3">
    <source>
        <dbReference type="Proteomes" id="UP000324738"/>
    </source>
</evidence>
<protein>
    <recommendedName>
        <fullName evidence="4">Phage tail protein</fullName>
    </recommendedName>
</protein>
<feature type="region of interest" description="Disordered" evidence="1">
    <location>
        <begin position="1"/>
        <end position="53"/>
    </location>
</feature>
<comment type="caution">
    <text evidence="2">The sequence shown here is derived from an EMBL/GenBank/DDBJ whole genome shotgun (WGS) entry which is preliminary data.</text>
</comment>